<protein>
    <submittedName>
        <fullName evidence="2">Uncharacterized protein</fullName>
    </submittedName>
</protein>
<reference evidence="2" key="1">
    <citation type="submission" date="2021-01" db="EMBL/GenBank/DDBJ databases">
        <authorList>
            <person name="Corre E."/>
            <person name="Pelletier E."/>
            <person name="Niang G."/>
            <person name="Scheremetjew M."/>
            <person name="Finn R."/>
            <person name="Kale V."/>
            <person name="Holt S."/>
            <person name="Cochrane G."/>
            <person name="Meng A."/>
            <person name="Brown T."/>
            <person name="Cohen L."/>
        </authorList>
    </citation>
    <scope>NUCLEOTIDE SEQUENCE</scope>
    <source>
        <strain evidence="2">CCMP2222</strain>
    </source>
</reference>
<proteinExistence type="predicted"/>
<feature type="region of interest" description="Disordered" evidence="1">
    <location>
        <begin position="1"/>
        <end position="103"/>
    </location>
</feature>
<sequence>MAASAVEPEEGAGLPEAVGVQAPVSPAPQVSTPGEAAAKLADLNSRRPVLPGQQRDFGSPPGTSAASPARSDQMLQRLRAMALQSPSPLNSGQAARSDNRREV</sequence>
<evidence type="ECO:0000313" key="2">
    <source>
        <dbReference type="EMBL" id="CAD9481433.1"/>
    </source>
</evidence>
<gene>
    <name evidence="2" type="ORF">AAND1436_LOCUS33255</name>
</gene>
<name>A0A7S2MG84_9DINO</name>
<dbReference type="EMBL" id="HBGQ01069167">
    <property type="protein sequence ID" value="CAD9481433.1"/>
    <property type="molecule type" value="Transcribed_RNA"/>
</dbReference>
<evidence type="ECO:0000256" key="1">
    <source>
        <dbReference type="SAM" id="MobiDB-lite"/>
    </source>
</evidence>
<accession>A0A7S2MG84</accession>
<dbReference type="AlphaFoldDB" id="A0A7S2MG84"/>
<feature type="compositionally biased region" description="Polar residues" evidence="1">
    <location>
        <begin position="84"/>
        <end position="96"/>
    </location>
</feature>
<organism evidence="2">
    <name type="scientific">Alexandrium andersonii</name>
    <dbReference type="NCBI Taxonomy" id="327968"/>
    <lineage>
        <taxon>Eukaryota</taxon>
        <taxon>Sar</taxon>
        <taxon>Alveolata</taxon>
        <taxon>Dinophyceae</taxon>
        <taxon>Gonyaulacales</taxon>
        <taxon>Pyrocystaceae</taxon>
        <taxon>Alexandrium</taxon>
    </lineage>
</organism>